<feature type="transmembrane region" description="Helical" evidence="1">
    <location>
        <begin position="36"/>
        <end position="57"/>
    </location>
</feature>
<keyword evidence="1" id="KW-1133">Transmembrane helix</keyword>
<dbReference type="GeneID" id="41597710"/>
<name>A0A075MSD0_9ARCH</name>
<keyword evidence="3" id="KW-1185">Reference proteome</keyword>
<organism evidence="2 3">
    <name type="scientific">Candidatus Nitrososphaera evergladensis SR1</name>
    <dbReference type="NCBI Taxonomy" id="1459636"/>
    <lineage>
        <taxon>Archaea</taxon>
        <taxon>Nitrososphaerota</taxon>
        <taxon>Nitrososphaeria</taxon>
        <taxon>Nitrososphaerales</taxon>
        <taxon>Nitrososphaeraceae</taxon>
        <taxon>Nitrososphaera</taxon>
    </lineage>
</organism>
<evidence type="ECO:0000256" key="1">
    <source>
        <dbReference type="SAM" id="Phobius"/>
    </source>
</evidence>
<accession>A0A075MSD0</accession>
<dbReference type="KEGG" id="nev:NTE_01962"/>
<dbReference type="RefSeq" id="WP_158385307.1">
    <property type="nucleotide sequence ID" value="NZ_CP007174.1"/>
</dbReference>
<protein>
    <submittedName>
        <fullName evidence="2">Uncharacterized protein</fullName>
    </submittedName>
</protein>
<keyword evidence="1" id="KW-0472">Membrane</keyword>
<evidence type="ECO:0000313" key="3">
    <source>
        <dbReference type="Proteomes" id="UP000028194"/>
    </source>
</evidence>
<gene>
    <name evidence="2" type="ORF">NTE_01962</name>
</gene>
<keyword evidence="1" id="KW-0812">Transmembrane</keyword>
<reference evidence="2 3" key="1">
    <citation type="journal article" date="2014" name="PLoS ONE">
        <title>Genome Sequence of Candidatus Nitrososphaera evergladensis from Group I.1b Enriched from Everglades Soil Reveals Novel Genomic Features of the Ammonia-Oxidizing Archaea.</title>
        <authorList>
            <person name="Zhalnina K.V."/>
            <person name="Dias R."/>
            <person name="Leonard M.T."/>
            <person name="Dorr de Quadros P."/>
            <person name="Camargo F.A."/>
            <person name="Drew J.C."/>
            <person name="Farmerie W.G."/>
            <person name="Daroub S.H."/>
            <person name="Triplett E.W."/>
        </authorList>
    </citation>
    <scope>NUCLEOTIDE SEQUENCE [LARGE SCALE GENOMIC DNA]</scope>
    <source>
        <strain evidence="2 3">SR1</strain>
    </source>
</reference>
<dbReference type="Proteomes" id="UP000028194">
    <property type="component" value="Chromosome"/>
</dbReference>
<sequence>MVRFFRTNDVKTAYIMSYEPDDGGGGMFARTSGKRLAILFGLAFFGAFMLIQVVQGFPLRDILIREKITEERAIAIKQGDLCVIDTPDHPREIKNCPYNVGDRVIVTYSKNNAAIEAHRLAG</sequence>
<dbReference type="STRING" id="1459636.NTE_01962"/>
<dbReference type="eggNOG" id="arCOG08680">
    <property type="taxonomic scope" value="Archaea"/>
</dbReference>
<dbReference type="OrthoDB" id="10998at2157"/>
<dbReference type="AlphaFoldDB" id="A0A075MSD0"/>
<evidence type="ECO:0000313" key="2">
    <source>
        <dbReference type="EMBL" id="AIF84020.1"/>
    </source>
</evidence>
<proteinExistence type="predicted"/>
<dbReference type="HOGENOM" id="CLU_2204200_0_0_2"/>
<dbReference type="EMBL" id="CP007174">
    <property type="protein sequence ID" value="AIF84020.1"/>
    <property type="molecule type" value="Genomic_DNA"/>
</dbReference>